<evidence type="ECO:0000256" key="6">
    <source>
        <dbReference type="ARBA" id="ARBA00023002"/>
    </source>
</evidence>
<dbReference type="Pfam" id="PF00067">
    <property type="entry name" value="p450"/>
    <property type="match status" value="2"/>
</dbReference>
<keyword evidence="8 10" id="KW-0503">Monooxygenase</keyword>
<evidence type="ECO:0000256" key="7">
    <source>
        <dbReference type="ARBA" id="ARBA00023004"/>
    </source>
</evidence>
<dbReference type="GO" id="GO:0016705">
    <property type="term" value="F:oxidoreductase activity, acting on paired donors, with incorporation or reduction of molecular oxygen"/>
    <property type="evidence" value="ECO:0007669"/>
    <property type="project" value="InterPro"/>
</dbReference>
<evidence type="ECO:0000256" key="1">
    <source>
        <dbReference type="ARBA" id="ARBA00001971"/>
    </source>
</evidence>
<dbReference type="CDD" id="cd11065">
    <property type="entry name" value="CYP64-like"/>
    <property type="match status" value="1"/>
</dbReference>
<dbReference type="GO" id="GO:0005506">
    <property type="term" value="F:iron ion binding"/>
    <property type="evidence" value="ECO:0007669"/>
    <property type="project" value="InterPro"/>
</dbReference>
<dbReference type="InterPro" id="IPR050364">
    <property type="entry name" value="Cytochrome_P450_fung"/>
</dbReference>
<dbReference type="GO" id="GO:0004497">
    <property type="term" value="F:monooxygenase activity"/>
    <property type="evidence" value="ECO:0007669"/>
    <property type="project" value="UniProtKB-KW"/>
</dbReference>
<dbReference type="Proteomes" id="UP001213000">
    <property type="component" value="Unassembled WGS sequence"/>
</dbReference>
<keyword evidence="12" id="KW-1185">Reference proteome</keyword>
<evidence type="ECO:0008006" key="13">
    <source>
        <dbReference type="Google" id="ProtNLM"/>
    </source>
</evidence>
<dbReference type="PRINTS" id="PR00385">
    <property type="entry name" value="P450"/>
</dbReference>
<evidence type="ECO:0000256" key="3">
    <source>
        <dbReference type="ARBA" id="ARBA00010617"/>
    </source>
</evidence>
<dbReference type="Gene3D" id="1.10.630.10">
    <property type="entry name" value="Cytochrome P450"/>
    <property type="match status" value="1"/>
</dbReference>
<comment type="cofactor">
    <cofactor evidence="1 9">
        <name>heme</name>
        <dbReference type="ChEBI" id="CHEBI:30413"/>
    </cofactor>
</comment>
<evidence type="ECO:0000256" key="4">
    <source>
        <dbReference type="ARBA" id="ARBA00022617"/>
    </source>
</evidence>
<keyword evidence="4 9" id="KW-0349">Heme</keyword>
<evidence type="ECO:0000256" key="10">
    <source>
        <dbReference type="RuleBase" id="RU000461"/>
    </source>
</evidence>
<dbReference type="AlphaFoldDB" id="A0AAD5VFV9"/>
<comment type="similarity">
    <text evidence="3 10">Belongs to the cytochrome P450 family.</text>
</comment>
<organism evidence="11 12">
    <name type="scientific">Leucocoprinus birnbaumii</name>
    <dbReference type="NCBI Taxonomy" id="56174"/>
    <lineage>
        <taxon>Eukaryota</taxon>
        <taxon>Fungi</taxon>
        <taxon>Dikarya</taxon>
        <taxon>Basidiomycota</taxon>
        <taxon>Agaricomycotina</taxon>
        <taxon>Agaricomycetes</taxon>
        <taxon>Agaricomycetidae</taxon>
        <taxon>Agaricales</taxon>
        <taxon>Agaricineae</taxon>
        <taxon>Agaricaceae</taxon>
        <taxon>Leucocoprinus</taxon>
    </lineage>
</organism>
<dbReference type="PRINTS" id="PR00463">
    <property type="entry name" value="EP450I"/>
</dbReference>
<reference evidence="11" key="1">
    <citation type="submission" date="2022-07" db="EMBL/GenBank/DDBJ databases">
        <title>Genome Sequence of Leucocoprinus birnbaumii.</title>
        <authorList>
            <person name="Buettner E."/>
        </authorList>
    </citation>
    <scope>NUCLEOTIDE SEQUENCE</scope>
    <source>
        <strain evidence="11">VT141</strain>
    </source>
</reference>
<evidence type="ECO:0000256" key="8">
    <source>
        <dbReference type="ARBA" id="ARBA00023033"/>
    </source>
</evidence>
<accession>A0AAD5VFV9</accession>
<sequence length="490" mass="55210">MIPRTYVHKFYKQVSDELGSKIIYLENLHQRVVVISDVNIARDLLDKRSSTYSNRPQRPMINDVIGFRSLLALMPYGATWRLQRRLFQQHLSEKHLPKLEERVLEFIRKGLLASLLESPDNVREHLRNAIGGLSLSMTYGSPVQRHKDPLVQLAEEGFSNLAGAGSPGKYLVNIIPHLRYLPEWFPGTEFKQEGKRIRAQLDGLMELPYRETDAGTASPCFVTEALQRIREHPDSSALEEHVKQIAVQVFQAAGESTFVPIMTFILAMVLHPEVQLKAQKEVDSVVGAGRLPSFSDIPNLKYISAIVKEVFRFIVVLFPPNYKALIYSNRWNPVVPLGGPRVASEEDVYKGYYIPKGAVIIPNFYAMLHDEKTFPQPDEFKPERFLSQDGESLRRDILDPEFIVTFGFGRRICPGAHIARATIYVALASILYLFDISPAINSEGRPISVKPQFAPASATSPPLPFPCKVTPRAGKDVECLLQGYLGTDPM</sequence>
<comment type="pathway">
    <text evidence="2">Secondary metabolite biosynthesis.</text>
</comment>
<name>A0AAD5VFV9_9AGAR</name>
<evidence type="ECO:0000256" key="2">
    <source>
        <dbReference type="ARBA" id="ARBA00005179"/>
    </source>
</evidence>
<keyword evidence="7 9" id="KW-0408">Iron</keyword>
<dbReference type="InterPro" id="IPR036396">
    <property type="entry name" value="Cyt_P450_sf"/>
</dbReference>
<proteinExistence type="inferred from homology"/>
<feature type="binding site" description="axial binding residue" evidence="9">
    <location>
        <position position="413"/>
    </location>
    <ligand>
        <name>heme</name>
        <dbReference type="ChEBI" id="CHEBI:30413"/>
    </ligand>
    <ligandPart>
        <name>Fe</name>
        <dbReference type="ChEBI" id="CHEBI:18248"/>
    </ligandPart>
</feature>
<evidence type="ECO:0000313" key="12">
    <source>
        <dbReference type="Proteomes" id="UP001213000"/>
    </source>
</evidence>
<keyword evidence="6 10" id="KW-0560">Oxidoreductase</keyword>
<comment type="caution">
    <text evidence="11">The sequence shown here is derived from an EMBL/GenBank/DDBJ whole genome shotgun (WGS) entry which is preliminary data.</text>
</comment>
<gene>
    <name evidence="11" type="ORF">NP233_g11723</name>
</gene>
<dbReference type="InterPro" id="IPR017972">
    <property type="entry name" value="Cyt_P450_CS"/>
</dbReference>
<dbReference type="PANTHER" id="PTHR46300:SF7">
    <property type="entry name" value="P450, PUTATIVE (EUROFUNG)-RELATED"/>
    <property type="match status" value="1"/>
</dbReference>
<dbReference type="SUPFAM" id="SSF48264">
    <property type="entry name" value="Cytochrome P450"/>
    <property type="match status" value="1"/>
</dbReference>
<dbReference type="PROSITE" id="PS00086">
    <property type="entry name" value="CYTOCHROME_P450"/>
    <property type="match status" value="1"/>
</dbReference>
<keyword evidence="5 9" id="KW-0479">Metal-binding</keyword>
<evidence type="ECO:0000313" key="11">
    <source>
        <dbReference type="EMBL" id="KAJ3557508.1"/>
    </source>
</evidence>
<dbReference type="GO" id="GO:0020037">
    <property type="term" value="F:heme binding"/>
    <property type="evidence" value="ECO:0007669"/>
    <property type="project" value="InterPro"/>
</dbReference>
<dbReference type="InterPro" id="IPR001128">
    <property type="entry name" value="Cyt_P450"/>
</dbReference>
<protein>
    <recommendedName>
        <fullName evidence="13">Cytochrome P450</fullName>
    </recommendedName>
</protein>
<evidence type="ECO:0000256" key="5">
    <source>
        <dbReference type="ARBA" id="ARBA00022723"/>
    </source>
</evidence>
<evidence type="ECO:0000256" key="9">
    <source>
        <dbReference type="PIRSR" id="PIRSR602401-1"/>
    </source>
</evidence>
<dbReference type="InterPro" id="IPR002401">
    <property type="entry name" value="Cyt_P450_E_grp-I"/>
</dbReference>
<dbReference type="PANTHER" id="PTHR46300">
    <property type="entry name" value="P450, PUTATIVE (EUROFUNG)-RELATED-RELATED"/>
    <property type="match status" value="1"/>
</dbReference>
<dbReference type="EMBL" id="JANIEX010001476">
    <property type="protein sequence ID" value="KAJ3557508.1"/>
    <property type="molecule type" value="Genomic_DNA"/>
</dbReference>